<proteinExistence type="inferred from homology"/>
<dbReference type="GO" id="GO:0008888">
    <property type="term" value="F:glycerol dehydrogenase (NAD+) activity"/>
    <property type="evidence" value="ECO:0007669"/>
    <property type="project" value="UniProtKB-EC"/>
</dbReference>
<evidence type="ECO:0000313" key="10">
    <source>
        <dbReference type="EMBL" id="CAE6722960.1"/>
    </source>
</evidence>
<dbReference type="PIRSF" id="PIRSF000112">
    <property type="entry name" value="Glycerol_dehydrogenase"/>
    <property type="match status" value="1"/>
</dbReference>
<dbReference type="RefSeq" id="WP_200658238.1">
    <property type="nucleotide sequence ID" value="NZ_CAJNBH010000004.1"/>
</dbReference>
<evidence type="ECO:0000256" key="1">
    <source>
        <dbReference type="ARBA" id="ARBA00007358"/>
    </source>
</evidence>
<evidence type="ECO:0000256" key="3">
    <source>
        <dbReference type="ARBA" id="ARBA00023002"/>
    </source>
</evidence>
<dbReference type="PANTHER" id="PTHR43616:SF5">
    <property type="entry name" value="GLYCEROL DEHYDROGENASE 1"/>
    <property type="match status" value="1"/>
</dbReference>
<comment type="similarity">
    <text evidence="1">Belongs to the iron-containing alcohol dehydrogenase family.</text>
</comment>
<dbReference type="SUPFAM" id="SSF56796">
    <property type="entry name" value="Dehydroquinate synthase-like"/>
    <property type="match status" value="1"/>
</dbReference>
<keyword evidence="4" id="KW-0520">NAD</keyword>
<comment type="catalytic activity">
    <reaction evidence="8">
        <text>glycerol + NAD(+) = dihydroxyacetone + NADH + H(+)</text>
        <dbReference type="Rhea" id="RHEA:13769"/>
        <dbReference type="ChEBI" id="CHEBI:15378"/>
        <dbReference type="ChEBI" id="CHEBI:16016"/>
        <dbReference type="ChEBI" id="CHEBI:17754"/>
        <dbReference type="ChEBI" id="CHEBI:57540"/>
        <dbReference type="ChEBI" id="CHEBI:57945"/>
        <dbReference type="EC" id="1.1.1.6"/>
    </reaction>
</comment>
<dbReference type="Pfam" id="PF00465">
    <property type="entry name" value="Fe-ADH"/>
    <property type="match status" value="1"/>
</dbReference>
<evidence type="ECO:0000259" key="9">
    <source>
        <dbReference type="Pfam" id="PF00465"/>
    </source>
</evidence>
<evidence type="ECO:0000256" key="8">
    <source>
        <dbReference type="ARBA" id="ARBA00049006"/>
    </source>
</evidence>
<comment type="caution">
    <text evidence="10">The sequence shown here is derived from an EMBL/GenBank/DDBJ whole genome shotgun (WGS) entry which is preliminary data.</text>
</comment>
<keyword evidence="3 10" id="KW-0560">Oxidoreductase</keyword>
<evidence type="ECO:0000256" key="7">
    <source>
        <dbReference type="ARBA" id="ARBA00040132"/>
    </source>
</evidence>
<evidence type="ECO:0000256" key="2">
    <source>
        <dbReference type="ARBA" id="ARBA00022723"/>
    </source>
</evidence>
<name>A0ABN7L503_9BURK</name>
<evidence type="ECO:0000256" key="6">
    <source>
        <dbReference type="ARBA" id="ARBA00039147"/>
    </source>
</evidence>
<accession>A0ABN7L503</accession>
<dbReference type="Proteomes" id="UP000673821">
    <property type="component" value="Unassembled WGS sequence"/>
</dbReference>
<dbReference type="InterPro" id="IPR018211">
    <property type="entry name" value="ADH_Fe_CS"/>
</dbReference>
<feature type="domain" description="Alcohol dehydrogenase iron-type/glycerol dehydrogenase GldA" evidence="9">
    <location>
        <begin position="8"/>
        <end position="155"/>
    </location>
</feature>
<dbReference type="Gene3D" id="1.20.1090.10">
    <property type="entry name" value="Dehydroquinate synthase-like - alpha domain"/>
    <property type="match status" value="1"/>
</dbReference>
<evidence type="ECO:0000256" key="5">
    <source>
        <dbReference type="ARBA" id="ARBA00037918"/>
    </source>
</evidence>
<protein>
    <recommendedName>
        <fullName evidence="7">Glycerol dehydrogenase</fullName>
        <ecNumber evidence="6">1.1.1.6</ecNumber>
    </recommendedName>
</protein>
<organism evidence="10 11">
    <name type="scientific">Paraburkholderia nemoris</name>
    <dbReference type="NCBI Taxonomy" id="2793076"/>
    <lineage>
        <taxon>Bacteria</taxon>
        <taxon>Pseudomonadati</taxon>
        <taxon>Pseudomonadota</taxon>
        <taxon>Betaproteobacteria</taxon>
        <taxon>Burkholderiales</taxon>
        <taxon>Burkholderiaceae</taxon>
        <taxon>Paraburkholderia</taxon>
    </lineage>
</organism>
<gene>
    <name evidence="10" type="primary">gldA</name>
    <name evidence="10" type="ORF">R69776_01619</name>
</gene>
<dbReference type="PROSITE" id="PS00913">
    <property type="entry name" value="ADH_IRON_1"/>
    <property type="match status" value="1"/>
</dbReference>
<dbReference type="CDD" id="cd08170">
    <property type="entry name" value="GlyDH"/>
    <property type="match status" value="1"/>
</dbReference>
<evidence type="ECO:0000313" key="11">
    <source>
        <dbReference type="Proteomes" id="UP000673821"/>
    </source>
</evidence>
<dbReference type="InterPro" id="IPR016205">
    <property type="entry name" value="Glycerol_DH"/>
</dbReference>
<sequence>MLRTMGFPGQYLQGPKALLELGSLLKKMGFRRPLTLCDAIVSEKVWPCASAAISDAGLAGERIEFPGECTKSAINALSVEAKAHDPDVIIGLGGGKTIDSAKGIAANLDIAVVICPTIASNDAPTSRLIVLYDETHRVAGVEYLKSNPVAVVVDTEIIAQAPARFFAAGIGDTVSKKFEAAQCKSAHGNNSFGTPPLGTALLLANAAYDTLIKHGPAAYDAIANGRLDEQVESVVEATVLLSGVGFESGGLSLAHALIRGLTSVPTMAAMLHGELVAFGTLVQLLVEQRGESELAELLGLLRAVNLPTTFRQLGQTDPLSPEEMMTIVNATLAAPYSKNMNPPLTAERLQESLLAADRVGAAALSQSLV</sequence>
<dbReference type="Gene3D" id="3.40.50.1970">
    <property type="match status" value="1"/>
</dbReference>
<keyword evidence="2" id="KW-0479">Metal-binding</keyword>
<dbReference type="InterPro" id="IPR001670">
    <property type="entry name" value="ADH_Fe/GldA"/>
</dbReference>
<dbReference type="NCBIfam" id="NF006941">
    <property type="entry name" value="PRK09423.1"/>
    <property type="match status" value="1"/>
</dbReference>
<evidence type="ECO:0000256" key="4">
    <source>
        <dbReference type="ARBA" id="ARBA00023027"/>
    </source>
</evidence>
<keyword evidence="11" id="KW-1185">Reference proteome</keyword>
<dbReference type="PANTHER" id="PTHR43616">
    <property type="entry name" value="GLYCEROL DEHYDROGENASE"/>
    <property type="match status" value="1"/>
</dbReference>
<dbReference type="EC" id="1.1.1.6" evidence="6"/>
<comment type="pathway">
    <text evidence="5">Polyol metabolism; glycerol fermentation; glycerone phosphate from glycerol (oxidative route): step 1/2.</text>
</comment>
<dbReference type="EMBL" id="CAJNBH010000004">
    <property type="protein sequence ID" value="CAE6722960.1"/>
    <property type="molecule type" value="Genomic_DNA"/>
</dbReference>
<reference evidence="10 11" key="1">
    <citation type="submission" date="2021-02" db="EMBL/GenBank/DDBJ databases">
        <authorList>
            <person name="Vanwijnsberghe S."/>
        </authorList>
    </citation>
    <scope>NUCLEOTIDE SEQUENCE [LARGE SCALE GENOMIC DNA]</scope>
    <source>
        <strain evidence="10 11">R-69776</strain>
    </source>
</reference>